<keyword evidence="3" id="KW-0393">Immunoglobulin domain</keyword>
<keyword evidence="1" id="KW-0732">Signal</keyword>
<gene>
    <name evidence="7" type="primary">LOC101992011</name>
</gene>
<evidence type="ECO:0000259" key="5">
    <source>
        <dbReference type="PROSITE" id="PS50835"/>
    </source>
</evidence>
<dbReference type="InterPro" id="IPR013098">
    <property type="entry name" value="Ig_I-set"/>
</dbReference>
<dbReference type="InterPro" id="IPR003598">
    <property type="entry name" value="Ig_sub2"/>
</dbReference>
<evidence type="ECO:0000313" key="7">
    <source>
        <dbReference type="RefSeq" id="XP_005372239.2"/>
    </source>
</evidence>
<dbReference type="InterPro" id="IPR013783">
    <property type="entry name" value="Ig-like_fold"/>
</dbReference>
<sequence length="775" mass="87736">MSKIIHRLKDLTDFSPESPPRTHQRSFLWKCGRLDTSDQPTIESVPRCVAEGGNVLLLVHNPPENILGYVWFKGRANFKNIVATRLIQDMKATVWGPAYSGRETLHSDGSLLLNHVTQKDSGLYTLRILRTDAGSEYTQVQLQVDTSHSQFCNPFASSQLMIQPVPRDAAEGEDVVLQVYNLPEDLKAFSWHRATYRAPTLHIVKYNRATNSISWGPEHRIRKTIYSNGSLILWDLTEKDAGIYTLIVLGKGFKIARQYGEFFIKKNVTQPFVQITDTSVSGGTSVIFTCISPDTDVSIRWIFNEKNLQLTERMTLSPTKCGLKIDPVRREDAGEYRSSILTSWHPSSTASVTIELLPTPVAEGDDVLFLVHNLPKDIIDVTWFKGREKEKQQIALYVLHKNLSMPGPIHSGREIIYHNGSLLLEKVTQNDTGFYSLRTYTRGRKFVSTVPMYLHVHAFLWKCGRLATFGQTTIESVPSSITEGGSVLLLVHNPPENILGFVWFKGMADYKNIVATRFIQDMKATVWGPAYSGRETLHSDGSLLLHGVTRKDCGLYILKILRTDKGSEYTQVQLQVDTPHSQFCNPFTSSQLMIQPVPRYAAEGKDVVLQVYNLPEDLKAVYWHKATYRTPVFKIVKYTRATKSISWGPEHRIKKTGYNNGSLILRDLTEKDAGIYTLTVLKKDFKIERLYVEIDVKKNVTQPFVQITDTTVSGGTSVIFTCISPDTDVSIRWIFNEKNLQLTERMTLSPTKCGLKIDPVRREDAGEYQCEVSNQ</sequence>
<dbReference type="Pfam" id="PF07679">
    <property type="entry name" value="I-set"/>
    <property type="match status" value="1"/>
</dbReference>
<dbReference type="Pfam" id="PF13927">
    <property type="entry name" value="Ig_3"/>
    <property type="match status" value="1"/>
</dbReference>
<dbReference type="InterPro" id="IPR036179">
    <property type="entry name" value="Ig-like_dom_sf"/>
</dbReference>
<comment type="similarity">
    <text evidence="4">Belongs to the immunoglobulin superfamily. CEA family.</text>
</comment>
<dbReference type="InterPro" id="IPR050831">
    <property type="entry name" value="CEA_cell_adhesion"/>
</dbReference>
<keyword evidence="2" id="KW-0325">Glycoprotein</keyword>
<dbReference type="InterPro" id="IPR013106">
    <property type="entry name" value="Ig_V-set"/>
</dbReference>
<dbReference type="InterPro" id="IPR007110">
    <property type="entry name" value="Ig-like_dom"/>
</dbReference>
<evidence type="ECO:0000256" key="4">
    <source>
        <dbReference type="ARBA" id="ARBA00038222"/>
    </source>
</evidence>
<dbReference type="InterPro" id="IPR003599">
    <property type="entry name" value="Ig_sub"/>
</dbReference>
<feature type="non-terminal residue" evidence="7">
    <location>
        <position position="775"/>
    </location>
</feature>
<evidence type="ECO:0000313" key="6">
    <source>
        <dbReference type="Proteomes" id="UP000694915"/>
    </source>
</evidence>
<feature type="domain" description="Ig-like" evidence="5">
    <location>
        <begin position="271"/>
        <end position="353"/>
    </location>
</feature>
<evidence type="ECO:0000256" key="2">
    <source>
        <dbReference type="ARBA" id="ARBA00023180"/>
    </source>
</evidence>
<protein>
    <submittedName>
        <fullName evidence="7">Pregnancy-specific glycoprotein 22-like</fullName>
    </submittedName>
</protein>
<dbReference type="CDD" id="cd05774">
    <property type="entry name" value="IgV_CEACAM_D1"/>
    <property type="match status" value="3"/>
</dbReference>
<dbReference type="GeneID" id="101992011"/>
<keyword evidence="6" id="KW-1185">Reference proteome</keyword>
<dbReference type="SMART" id="SM00409">
    <property type="entry name" value="IG"/>
    <property type="match status" value="7"/>
</dbReference>
<dbReference type="Gene3D" id="2.60.40.10">
    <property type="entry name" value="Immunoglobulins"/>
    <property type="match status" value="7"/>
</dbReference>
<accession>A0ABM0LSZ9</accession>
<dbReference type="RefSeq" id="XP_005372239.2">
    <property type="nucleotide sequence ID" value="XM_005372182.2"/>
</dbReference>
<dbReference type="PROSITE" id="PS50835">
    <property type="entry name" value="IG_LIKE"/>
    <property type="match status" value="2"/>
</dbReference>
<dbReference type="SUPFAM" id="SSF48726">
    <property type="entry name" value="Immunoglobulin"/>
    <property type="match status" value="7"/>
</dbReference>
<organism evidence="6 7">
    <name type="scientific">Microtus ochrogaster</name>
    <name type="common">Prairie vole</name>
    <dbReference type="NCBI Taxonomy" id="79684"/>
    <lineage>
        <taxon>Eukaryota</taxon>
        <taxon>Metazoa</taxon>
        <taxon>Chordata</taxon>
        <taxon>Craniata</taxon>
        <taxon>Vertebrata</taxon>
        <taxon>Euteleostomi</taxon>
        <taxon>Mammalia</taxon>
        <taxon>Eutheria</taxon>
        <taxon>Euarchontoglires</taxon>
        <taxon>Glires</taxon>
        <taxon>Rodentia</taxon>
        <taxon>Myomorpha</taxon>
        <taxon>Muroidea</taxon>
        <taxon>Cricetidae</taxon>
        <taxon>Arvicolinae</taxon>
        <taxon>Microtus</taxon>
    </lineage>
</organism>
<dbReference type="PANTHER" id="PTHR44427:SF1">
    <property type="entry name" value="CARCINOEMBRYONIC ANTIGEN-RELATED CELL ADHESION MOLECULE 1"/>
    <property type="match status" value="1"/>
</dbReference>
<dbReference type="Pfam" id="PF07686">
    <property type="entry name" value="V-set"/>
    <property type="match status" value="5"/>
</dbReference>
<reference evidence="7" key="1">
    <citation type="submission" date="2025-08" db="UniProtKB">
        <authorList>
            <consortium name="RefSeq"/>
        </authorList>
    </citation>
    <scope>IDENTIFICATION</scope>
</reference>
<dbReference type="PANTHER" id="PTHR44427">
    <property type="entry name" value="CARCINOEMBRYONIC ANTIGEN-RELATED CELL ADHESION MOLECULE 19"/>
    <property type="match status" value="1"/>
</dbReference>
<evidence type="ECO:0000256" key="1">
    <source>
        <dbReference type="ARBA" id="ARBA00022729"/>
    </source>
</evidence>
<evidence type="ECO:0000256" key="3">
    <source>
        <dbReference type="ARBA" id="ARBA00023319"/>
    </source>
</evidence>
<feature type="domain" description="Ig-like" evidence="5">
    <location>
        <begin position="703"/>
        <end position="775"/>
    </location>
</feature>
<name>A0ABM0LSZ9_MICOH</name>
<proteinExistence type="inferred from homology"/>
<dbReference type="SMART" id="SM00408">
    <property type="entry name" value="IGc2"/>
    <property type="match status" value="2"/>
</dbReference>
<dbReference type="Proteomes" id="UP000694915">
    <property type="component" value="Unplaced"/>
</dbReference>